<sequence length="68" mass="7119">MPTLTRLIVFLAAIGAVIYGAMFALATFVKPTPADMVVEIPASRLKQEVIEPPIPATQAAPSPDDAGQ</sequence>
<comment type="caution">
    <text evidence="2">The sequence shown here is derived from an EMBL/GenBank/DDBJ whole genome shotgun (WGS) entry which is preliminary data.</text>
</comment>
<dbReference type="Proteomes" id="UP001596042">
    <property type="component" value="Unassembled WGS sequence"/>
</dbReference>
<reference evidence="3" key="1">
    <citation type="journal article" date="2019" name="Int. J. Syst. Evol. Microbiol.">
        <title>The Global Catalogue of Microorganisms (GCM) 10K type strain sequencing project: providing services to taxonomists for standard genome sequencing and annotation.</title>
        <authorList>
            <consortium name="The Broad Institute Genomics Platform"/>
            <consortium name="The Broad Institute Genome Sequencing Center for Infectious Disease"/>
            <person name="Wu L."/>
            <person name="Ma J."/>
        </authorList>
    </citation>
    <scope>NUCLEOTIDE SEQUENCE [LARGE SCALE GENOMIC DNA]</scope>
    <source>
        <strain evidence="3">CGMCC 1.15731</strain>
    </source>
</reference>
<feature type="transmembrane region" description="Helical" evidence="1">
    <location>
        <begin position="7"/>
        <end position="29"/>
    </location>
</feature>
<organism evidence="2 3">
    <name type="scientific">Daeguia caeni</name>
    <dbReference type="NCBI Taxonomy" id="439612"/>
    <lineage>
        <taxon>Bacteria</taxon>
        <taxon>Pseudomonadati</taxon>
        <taxon>Pseudomonadota</taxon>
        <taxon>Alphaproteobacteria</taxon>
        <taxon>Hyphomicrobiales</taxon>
        <taxon>Brucellaceae</taxon>
        <taxon>Daeguia</taxon>
    </lineage>
</organism>
<keyword evidence="3" id="KW-1185">Reference proteome</keyword>
<name>A0ABV9HAC5_9HYPH</name>
<proteinExistence type="predicted"/>
<keyword evidence="1" id="KW-0812">Transmembrane</keyword>
<dbReference type="RefSeq" id="WP_374830579.1">
    <property type="nucleotide sequence ID" value="NZ_JBHEEZ010000005.1"/>
</dbReference>
<evidence type="ECO:0008006" key="4">
    <source>
        <dbReference type="Google" id="ProtNLM"/>
    </source>
</evidence>
<evidence type="ECO:0000313" key="3">
    <source>
        <dbReference type="Proteomes" id="UP001596042"/>
    </source>
</evidence>
<keyword evidence="1" id="KW-1133">Transmembrane helix</keyword>
<protein>
    <recommendedName>
        <fullName evidence="4">Histidine kinase</fullName>
    </recommendedName>
</protein>
<evidence type="ECO:0000313" key="2">
    <source>
        <dbReference type="EMBL" id="MFC4626475.1"/>
    </source>
</evidence>
<gene>
    <name evidence="2" type="ORF">ACFO1V_14900</name>
</gene>
<keyword evidence="1" id="KW-0472">Membrane</keyword>
<accession>A0ABV9HAC5</accession>
<dbReference type="EMBL" id="JBHSEL010000126">
    <property type="protein sequence ID" value="MFC4626475.1"/>
    <property type="molecule type" value="Genomic_DNA"/>
</dbReference>
<evidence type="ECO:0000256" key="1">
    <source>
        <dbReference type="SAM" id="Phobius"/>
    </source>
</evidence>